<feature type="transmembrane region" description="Helical" evidence="1">
    <location>
        <begin position="88"/>
        <end position="106"/>
    </location>
</feature>
<proteinExistence type="predicted"/>
<keyword evidence="1" id="KW-1133">Transmembrane helix</keyword>
<dbReference type="EMBL" id="LKTP01000025">
    <property type="protein sequence ID" value="KRG28199.1"/>
    <property type="molecule type" value="Genomic_DNA"/>
</dbReference>
<organism evidence="2 3">
    <name type="scientific">Salegentibacter mishustinae</name>
    <dbReference type="NCBI Taxonomy" id="270918"/>
    <lineage>
        <taxon>Bacteria</taxon>
        <taxon>Pseudomonadati</taxon>
        <taxon>Bacteroidota</taxon>
        <taxon>Flavobacteriia</taxon>
        <taxon>Flavobacteriales</taxon>
        <taxon>Flavobacteriaceae</taxon>
        <taxon>Salegentibacter</taxon>
    </lineage>
</organism>
<dbReference type="Proteomes" id="UP000051643">
    <property type="component" value="Unassembled WGS sequence"/>
</dbReference>
<reference evidence="2" key="1">
    <citation type="submission" date="2015-10" db="EMBL/GenBank/DDBJ databases">
        <title>Draft genome sequence of Salegentibacter mishustinae KCTC 12263.</title>
        <authorList>
            <person name="Lin W."/>
            <person name="Zheng Q."/>
        </authorList>
    </citation>
    <scope>NUCLEOTIDE SEQUENCE [LARGE SCALE GENOMIC DNA]</scope>
    <source>
        <strain evidence="2">KCTC 12263</strain>
    </source>
</reference>
<evidence type="ECO:0000256" key="1">
    <source>
        <dbReference type="SAM" id="Phobius"/>
    </source>
</evidence>
<evidence type="ECO:0000313" key="3">
    <source>
        <dbReference type="Proteomes" id="UP000051643"/>
    </source>
</evidence>
<accession>A0A0Q9ZHI1</accession>
<keyword evidence="1" id="KW-0472">Membrane</keyword>
<name>A0A0Q9ZHI1_9FLAO</name>
<keyword evidence="3" id="KW-1185">Reference proteome</keyword>
<sequence length="196" mass="22412">MLACLADCPADNHARQLAQFLYGTLPIILKKTIEIQIGNELLINKLGVLIAILGTIAGLFIIAVFVSGTLLPTEMKFIYFVEVIGKNWYIAMLISIFSVIIGIEISKLRLYSKTNLTLKEGKIEFIKKGQLIELPHWKINKISKNKGFFFKQNRIKIKTTTFKEFDLKADKFLFEKLTEMFPYKISTDKKTMGNKI</sequence>
<evidence type="ECO:0000313" key="2">
    <source>
        <dbReference type="EMBL" id="KRG28199.1"/>
    </source>
</evidence>
<keyword evidence="1" id="KW-0812">Transmembrane</keyword>
<feature type="transmembrane region" description="Helical" evidence="1">
    <location>
        <begin position="46"/>
        <end position="68"/>
    </location>
</feature>
<protein>
    <submittedName>
        <fullName evidence="2">Uncharacterized protein</fullName>
    </submittedName>
</protein>
<gene>
    <name evidence="2" type="ORF">APR42_16815</name>
</gene>
<dbReference type="AlphaFoldDB" id="A0A0Q9ZHI1"/>
<comment type="caution">
    <text evidence="2">The sequence shown here is derived from an EMBL/GenBank/DDBJ whole genome shotgun (WGS) entry which is preliminary data.</text>
</comment>